<organism evidence="2 3">
    <name type="scientific">Aureibaculum marinum</name>
    <dbReference type="NCBI Taxonomy" id="2487930"/>
    <lineage>
        <taxon>Bacteria</taxon>
        <taxon>Pseudomonadati</taxon>
        <taxon>Bacteroidota</taxon>
        <taxon>Flavobacteriia</taxon>
        <taxon>Flavobacteriales</taxon>
        <taxon>Flavobacteriaceae</taxon>
        <taxon>Aureibaculum</taxon>
    </lineage>
</organism>
<dbReference type="InterPro" id="IPR009081">
    <property type="entry name" value="PP-bd_ACP"/>
</dbReference>
<dbReference type="InterPro" id="IPR036736">
    <property type="entry name" value="ACP-like_sf"/>
</dbReference>
<evidence type="ECO:0000259" key="1">
    <source>
        <dbReference type="PROSITE" id="PS50075"/>
    </source>
</evidence>
<dbReference type="AlphaFoldDB" id="A0A3N4NE67"/>
<dbReference type="EMBL" id="RPFJ01000051">
    <property type="protein sequence ID" value="RPD91716.1"/>
    <property type="molecule type" value="Genomic_DNA"/>
</dbReference>
<accession>A0A3N4NE67</accession>
<dbReference type="RefSeq" id="WP_123899104.1">
    <property type="nucleotide sequence ID" value="NZ_RPFJ01000051.1"/>
</dbReference>
<dbReference type="Pfam" id="PF00550">
    <property type="entry name" value="PP-binding"/>
    <property type="match status" value="1"/>
</dbReference>
<sequence length="84" mass="9625">MSTITHKDSLLELLATRLELLEIKKEEVDTTKSLFEQGILDSLSFLEFAVEIEAKFDMELDFSELDPTEFNSIEKLSKIIENGN</sequence>
<dbReference type="SUPFAM" id="SSF47336">
    <property type="entry name" value="ACP-like"/>
    <property type="match status" value="1"/>
</dbReference>
<evidence type="ECO:0000313" key="2">
    <source>
        <dbReference type="EMBL" id="RPD91716.1"/>
    </source>
</evidence>
<protein>
    <submittedName>
        <fullName evidence="2">Acyl carrier protein</fullName>
    </submittedName>
</protein>
<keyword evidence="3" id="KW-1185">Reference proteome</keyword>
<reference evidence="2 3" key="1">
    <citation type="submission" date="2018-11" db="EMBL/GenBank/DDBJ databases">
        <title>Aureibaculum marinum gen. nov., sp. nov., a member of the family Flavobacteriaceae isolated from the Bohai Sea.</title>
        <authorList>
            <person name="Ji X."/>
        </authorList>
    </citation>
    <scope>NUCLEOTIDE SEQUENCE [LARGE SCALE GENOMIC DNA]</scope>
    <source>
        <strain evidence="2 3">BH-SD17</strain>
    </source>
</reference>
<feature type="domain" description="Carrier" evidence="1">
    <location>
        <begin position="4"/>
        <end position="84"/>
    </location>
</feature>
<comment type="caution">
    <text evidence="2">The sequence shown here is derived from an EMBL/GenBank/DDBJ whole genome shotgun (WGS) entry which is preliminary data.</text>
</comment>
<gene>
    <name evidence="2" type="ORF">EGM88_14345</name>
</gene>
<dbReference type="PROSITE" id="PS50075">
    <property type="entry name" value="CARRIER"/>
    <property type="match status" value="1"/>
</dbReference>
<dbReference type="Proteomes" id="UP000270856">
    <property type="component" value="Unassembled WGS sequence"/>
</dbReference>
<evidence type="ECO:0000313" key="3">
    <source>
        <dbReference type="Proteomes" id="UP000270856"/>
    </source>
</evidence>
<name>A0A3N4NE67_9FLAO</name>
<proteinExistence type="predicted"/>
<dbReference type="OrthoDB" id="5348029at2"/>
<dbReference type="Gene3D" id="1.10.1200.10">
    <property type="entry name" value="ACP-like"/>
    <property type="match status" value="1"/>
</dbReference>